<evidence type="ECO:0000256" key="1">
    <source>
        <dbReference type="SAM" id="Coils"/>
    </source>
</evidence>
<dbReference type="InterPro" id="IPR027417">
    <property type="entry name" value="P-loop_NTPase"/>
</dbReference>
<keyword evidence="1" id="KW-0175">Coiled coil</keyword>
<accession>A0A5M3Q5G6</accession>
<sequence>MEFGLQKIVLIDSYVEGRASEIDVSGHTNISGDNGIGKTSFLKLVPIFYGEQPRRLIMESANGNEGFNQFYLPRTGSYLVFEYLSHGQPRMVVFCNQRERSRHRHVFIDSPYREDVFIDVENKEILPAHSILMRLNAMGLQYLNVDTTQQYRKILLDGTVPKAYHFSMCPRNSRMSKLTPLFTGMFKRDVQFADLSRVIQEYAMDKLDEDARQILESFSVHRDHLTTTLTQYDAYQALEKARPDSDDLSRLLDEYTLANRKLSALVVAAKSKVTDLDIEVRACDEAIGETNATIAREGDEHEAALDKLDREKRGVDQRRGPVATAIDNLKRNKSSYDDKDMPGWQRKLEGIGQLEDRHESYRKQLTTLEEKSASIRQPIEREMAAAKETAQNELERLNKEYRKATDNHKQERKRITDRHTVEIREQAQQQQREASAIQSDLGKLNAKISTLEERVNNPQASADLIRQFEIAEAAKDKAQDLSDKAHDALRDAEDKHKSASDWYRTADERFGKARTECEKVEDQYNEVLSLVNGQESSLIYFLNNNKPGWQNTLGRVLTPDILRENNLSPALDEQAPDSTSLCGVQIDFSRLPEQELTPAALQARLEELGAELATAEFEEQESEKALNRANVDRESAKTRESACRETYKRAFRELSDARDTLKKIKAEKEQSERDNKAATELELKGLCEQRDSLTEQFDQLQAMHEEKARELEQVHEAQLEEFESAHDSALEQIEQSRTDAINTRNNDLERLQKHLDQTLAGHQIDPQEIANLAKQVDELAKEIKSIREKEVLISSFRRFMDEEYAQLPDYEAKLEEMDKELLAIRQQRKDEIKRWEGRKKELTAKAEDMQKAMSQASSDANTLRISIVQNAGDRDLFVREEDESLALYREMKAGHLIRDYQSLLQTESAKLSDLKKLGSRFATIFEKYSGTPSTQYWQETVMDWDGTDEQIITRARAILEYFNGGKHDLVRETLASGFSNLDQIDIYRSAMEGFDKRIRRFNRELSGHIQENLNFPAIERVEPTITFELEELDYWKDIKAVADGVRAWRENSPLNSLPDEDLVLSLRNYLDTFEESRANVSVKELWRLIRFRFSIIENGHHKVGSSSKDLASSEGLSSNGLSYIVLIVLFLGFIDMHRSGQPVHLSWALDELRAFSNKNKRVLLDMLTEHNISLVTACPDMEDRELGIFNQVYMMDRTDGDRRFIHWNVPEPGAVAANNPFKDIEPAAAGQQGDV</sequence>
<protein>
    <submittedName>
        <fullName evidence="3">ATP-binding protein</fullName>
    </submittedName>
</protein>
<dbReference type="AlphaFoldDB" id="A0A5M3Q5G6"/>
<dbReference type="Pfam" id="PF12128">
    <property type="entry name" value="DUF3584"/>
    <property type="match status" value="1"/>
</dbReference>
<evidence type="ECO:0000313" key="4">
    <source>
        <dbReference type="Proteomes" id="UP000387223"/>
    </source>
</evidence>
<dbReference type="SUPFAM" id="SSF52540">
    <property type="entry name" value="P-loop containing nucleoside triphosphate hydrolases"/>
    <property type="match status" value="1"/>
</dbReference>
<keyword evidence="3" id="KW-0547">Nucleotide-binding</keyword>
<feature type="compositionally biased region" description="Basic and acidic residues" evidence="2">
    <location>
        <begin position="622"/>
        <end position="642"/>
    </location>
</feature>
<feature type="region of interest" description="Disordered" evidence="2">
    <location>
        <begin position="620"/>
        <end position="642"/>
    </location>
</feature>
<reference evidence="3 4" key="1">
    <citation type="journal article" date="2019" name="J. Gen. Appl. Microbiol.">
        <title>Aerobic degradation of cis-dichloroethene by the marine bacterium Marinobacter salsuginis strain 5N-3.</title>
        <authorList>
            <person name="Inoue Y."/>
            <person name="Fukunaga Y."/>
            <person name="Katsumata H."/>
            <person name="Ohji S."/>
            <person name="Hosoyama A."/>
            <person name="Mori K."/>
            <person name="Ando K."/>
        </authorList>
    </citation>
    <scope>NUCLEOTIDE SEQUENCE [LARGE SCALE GENOMIC DNA]</scope>
    <source>
        <strain evidence="3 4">NBRC 109114</strain>
    </source>
</reference>
<gene>
    <name evidence="3" type="ORF">MSSD14B_41140</name>
</gene>
<name>A0A5M3Q5G6_9GAMM</name>
<feature type="coiled-coil region" evidence="1">
    <location>
        <begin position="769"/>
        <end position="859"/>
    </location>
</feature>
<comment type="caution">
    <text evidence="3">The sequence shown here is derived from an EMBL/GenBank/DDBJ whole genome shotgun (WGS) entry which is preliminary data.</text>
</comment>
<organism evidence="3 4">
    <name type="scientific">Marinobacter salsuginis</name>
    <dbReference type="NCBI Taxonomy" id="418719"/>
    <lineage>
        <taxon>Bacteria</taxon>
        <taxon>Pseudomonadati</taxon>
        <taxon>Pseudomonadota</taxon>
        <taxon>Gammaproteobacteria</taxon>
        <taxon>Pseudomonadales</taxon>
        <taxon>Marinobacteraceae</taxon>
        <taxon>Marinobacter</taxon>
    </lineage>
</organism>
<dbReference type="GO" id="GO:0005524">
    <property type="term" value="F:ATP binding"/>
    <property type="evidence" value="ECO:0007669"/>
    <property type="project" value="UniProtKB-KW"/>
</dbReference>
<dbReference type="RefSeq" id="WP_136630784.1">
    <property type="nucleotide sequence ID" value="NZ_BGZI01000043.1"/>
</dbReference>
<evidence type="ECO:0000313" key="3">
    <source>
        <dbReference type="EMBL" id="GBO90446.1"/>
    </source>
</evidence>
<dbReference type="InterPro" id="IPR021979">
    <property type="entry name" value="DUF3584"/>
</dbReference>
<evidence type="ECO:0000256" key="2">
    <source>
        <dbReference type="SAM" id="MobiDB-lite"/>
    </source>
</evidence>
<keyword evidence="3" id="KW-0067">ATP-binding</keyword>
<dbReference type="Proteomes" id="UP000387223">
    <property type="component" value="Unassembled WGS sequence"/>
</dbReference>
<dbReference type="EMBL" id="BGZI01000043">
    <property type="protein sequence ID" value="GBO90446.1"/>
    <property type="molecule type" value="Genomic_DNA"/>
</dbReference>
<feature type="region of interest" description="Disordered" evidence="2">
    <location>
        <begin position="397"/>
        <end position="419"/>
    </location>
</feature>
<proteinExistence type="predicted"/>